<feature type="transmembrane region" description="Helical" evidence="1">
    <location>
        <begin position="28"/>
        <end position="50"/>
    </location>
</feature>
<organism evidence="2 3">
    <name type="scientific">Photobacterium carnosum</name>
    <dbReference type="NCBI Taxonomy" id="2023717"/>
    <lineage>
        <taxon>Bacteria</taxon>
        <taxon>Pseudomonadati</taxon>
        <taxon>Pseudomonadota</taxon>
        <taxon>Gammaproteobacteria</taxon>
        <taxon>Vibrionales</taxon>
        <taxon>Vibrionaceae</taxon>
        <taxon>Photobacterium</taxon>
    </lineage>
</organism>
<keyword evidence="1" id="KW-1133">Transmembrane helix</keyword>
<evidence type="ECO:0000313" key="2">
    <source>
        <dbReference type="EMBL" id="PLC57051.1"/>
    </source>
</evidence>
<dbReference type="EMBL" id="NPIB01000020">
    <property type="protein sequence ID" value="PLC57051.1"/>
    <property type="molecule type" value="Genomic_DNA"/>
</dbReference>
<keyword evidence="1" id="KW-0812">Transmembrane</keyword>
<keyword evidence="3" id="KW-1185">Reference proteome</keyword>
<accession>A0A2N4UPW0</accession>
<dbReference type="InterPro" id="IPR045584">
    <property type="entry name" value="Pilin-like"/>
</dbReference>
<dbReference type="PROSITE" id="PS00409">
    <property type="entry name" value="PROKAR_NTER_METHYL"/>
    <property type="match status" value="1"/>
</dbReference>
<dbReference type="Pfam" id="PF07963">
    <property type="entry name" value="N_methyl"/>
    <property type="match status" value="1"/>
</dbReference>
<reference evidence="2 3" key="1">
    <citation type="journal article" date="2018" name="Syst. Appl. Microbiol.">
        <title>Photobacterium carnosum sp. nov., isolated from spoiled modified atmosphere packaged poultry meat.</title>
        <authorList>
            <person name="Hilgarth M."/>
            <person name="Fuertes S."/>
            <person name="Ehrmann M."/>
            <person name="Vogel R.F."/>
        </authorList>
    </citation>
    <scope>NUCLEOTIDE SEQUENCE [LARGE SCALE GENOMIC DNA]</scope>
    <source>
        <strain evidence="2 3">TMW 2.2021</strain>
    </source>
</reference>
<dbReference type="SUPFAM" id="SSF54523">
    <property type="entry name" value="Pili subunits"/>
    <property type="match status" value="1"/>
</dbReference>
<evidence type="ECO:0000256" key="1">
    <source>
        <dbReference type="SAM" id="Phobius"/>
    </source>
</evidence>
<comment type="caution">
    <text evidence="2">The sequence shown here is derived from an EMBL/GenBank/DDBJ whole genome shotgun (WGS) entry which is preliminary data.</text>
</comment>
<dbReference type="NCBIfam" id="TIGR02532">
    <property type="entry name" value="IV_pilin_GFxxxE"/>
    <property type="match status" value="1"/>
</dbReference>
<gene>
    <name evidence="2" type="ORF">CIK00_14810</name>
</gene>
<keyword evidence="1" id="KW-0472">Membrane</keyword>
<evidence type="ECO:0000313" key="3">
    <source>
        <dbReference type="Proteomes" id="UP000234420"/>
    </source>
</evidence>
<sequence length="187" mass="20465">MSRLFFRIFLVLVMKSSNIKVENKEQGFTLIELLIVLVVIAILAIIGNAVKPKVIAQLDTYRVNSALDVMISQAPLWRGSQYTYKSISVASMCDKQLLPIEICGTDNDGRGANPFGGDYVITSSRAYGNQHINVAVTKINYDSVGAVENSMLYRSVERCTKAKDCGSFGKVEASGRDGKSTTIDIDV</sequence>
<dbReference type="AlphaFoldDB" id="A0A2N4UPW0"/>
<proteinExistence type="predicted"/>
<dbReference type="Gene3D" id="3.30.700.10">
    <property type="entry name" value="Glycoprotein, Type 4 Pilin"/>
    <property type="match status" value="1"/>
</dbReference>
<protein>
    <submittedName>
        <fullName evidence="2">Uncharacterized protein</fullName>
    </submittedName>
</protein>
<dbReference type="Proteomes" id="UP000234420">
    <property type="component" value="Unassembled WGS sequence"/>
</dbReference>
<name>A0A2N4UPW0_9GAMM</name>
<dbReference type="InterPro" id="IPR012902">
    <property type="entry name" value="N_methyl_site"/>
</dbReference>